<dbReference type="GO" id="GO:0005634">
    <property type="term" value="C:nucleus"/>
    <property type="evidence" value="ECO:0007669"/>
    <property type="project" value="UniProtKB-SubCell"/>
</dbReference>
<reference evidence="10" key="1">
    <citation type="submission" date="2020-05" db="EMBL/GenBank/DDBJ databases">
        <title>WGS assembly of Panicum virgatum.</title>
        <authorList>
            <person name="Lovell J.T."/>
            <person name="Jenkins J."/>
            <person name="Shu S."/>
            <person name="Juenger T.E."/>
            <person name="Schmutz J."/>
        </authorList>
    </citation>
    <scope>NUCLEOTIDE SEQUENCE</scope>
    <source>
        <strain evidence="10">AP13</strain>
    </source>
</reference>
<proteinExistence type="inferred from homology"/>
<evidence type="ECO:0000256" key="7">
    <source>
        <dbReference type="RuleBase" id="RU365071"/>
    </source>
</evidence>
<dbReference type="Pfam" id="PF08743">
    <property type="entry name" value="Nse4_C"/>
    <property type="match status" value="1"/>
</dbReference>
<dbReference type="GO" id="GO:0006310">
    <property type="term" value="P:DNA recombination"/>
    <property type="evidence" value="ECO:0007669"/>
    <property type="project" value="UniProtKB-UniRule"/>
</dbReference>
<dbReference type="GO" id="GO:0006281">
    <property type="term" value="P:DNA repair"/>
    <property type="evidence" value="ECO:0007669"/>
    <property type="project" value="UniProtKB-UniRule"/>
</dbReference>
<comment type="caution">
    <text evidence="10">The sequence shown here is derived from an EMBL/GenBank/DDBJ whole genome shotgun (WGS) entry which is preliminary data.</text>
</comment>
<accession>A0A8T0R3H3</accession>
<evidence type="ECO:0000256" key="2">
    <source>
        <dbReference type="ARBA" id="ARBA00008997"/>
    </source>
</evidence>
<comment type="subunit">
    <text evidence="7">Component of the SMC5-SMC6 complex.</text>
</comment>
<evidence type="ECO:0000313" key="11">
    <source>
        <dbReference type="Proteomes" id="UP000823388"/>
    </source>
</evidence>
<protein>
    <recommendedName>
        <fullName evidence="7">Non-structural maintenance of chromosomes element 4</fullName>
    </recommendedName>
</protein>
<dbReference type="EMBL" id="CM029048">
    <property type="protein sequence ID" value="KAG2579866.1"/>
    <property type="molecule type" value="Genomic_DNA"/>
</dbReference>
<feature type="region of interest" description="Disordered" evidence="8">
    <location>
        <begin position="81"/>
        <end position="101"/>
    </location>
</feature>
<evidence type="ECO:0000256" key="4">
    <source>
        <dbReference type="ARBA" id="ARBA00023172"/>
    </source>
</evidence>
<keyword evidence="4 7" id="KW-0233">DNA recombination</keyword>
<dbReference type="AlphaFoldDB" id="A0A8T0R3H3"/>
<dbReference type="Proteomes" id="UP000823388">
    <property type="component" value="Chromosome 6N"/>
</dbReference>
<dbReference type="InterPro" id="IPR014854">
    <property type="entry name" value="Nse4_C"/>
</dbReference>
<keyword evidence="3 7" id="KW-0227">DNA damage</keyword>
<keyword evidence="5 7" id="KW-0234">DNA repair</keyword>
<evidence type="ECO:0000256" key="3">
    <source>
        <dbReference type="ARBA" id="ARBA00022763"/>
    </source>
</evidence>
<sequence>MDRSEKLHEKVQRPLEQLVDVLLRKFGVTATPLNDSNESIDWSSLGAATSTLFMTATGCQTMHGPMDLAIKERRCVFRRESGRLDSRPAEPDALAPDQDERNDTDKNIAVMFSLLVHHKSIKLEHLILNRQSFAQTVENLFALSFLVKDGRAEINVVDSGDHFVAPRNAPAAGLIASRKVTNSQFVFRFDTEDWQIMQRVVKPGEEVMPHRSSYHGGEYRNTQSCPTRDCTKLVSDSEHLKEDKFAKEDPAEFTDDEAVKDKLTNWCSEDDTPKKRRRQHVARRLFSADD</sequence>
<feature type="domain" description="Non-structural maintenance of chromosome element 4 C-terminal" evidence="9">
    <location>
        <begin position="121"/>
        <end position="207"/>
    </location>
</feature>
<evidence type="ECO:0000256" key="8">
    <source>
        <dbReference type="SAM" id="MobiDB-lite"/>
    </source>
</evidence>
<evidence type="ECO:0000256" key="6">
    <source>
        <dbReference type="ARBA" id="ARBA00023242"/>
    </source>
</evidence>
<dbReference type="InterPro" id="IPR027786">
    <property type="entry name" value="Nse4/EID"/>
</dbReference>
<organism evidence="10 11">
    <name type="scientific">Panicum virgatum</name>
    <name type="common">Blackwell switchgrass</name>
    <dbReference type="NCBI Taxonomy" id="38727"/>
    <lineage>
        <taxon>Eukaryota</taxon>
        <taxon>Viridiplantae</taxon>
        <taxon>Streptophyta</taxon>
        <taxon>Embryophyta</taxon>
        <taxon>Tracheophyta</taxon>
        <taxon>Spermatophyta</taxon>
        <taxon>Magnoliopsida</taxon>
        <taxon>Liliopsida</taxon>
        <taxon>Poales</taxon>
        <taxon>Poaceae</taxon>
        <taxon>PACMAD clade</taxon>
        <taxon>Panicoideae</taxon>
        <taxon>Panicodae</taxon>
        <taxon>Paniceae</taxon>
        <taxon>Panicinae</taxon>
        <taxon>Panicum</taxon>
        <taxon>Panicum sect. Hiantes</taxon>
    </lineage>
</organism>
<keyword evidence="11" id="KW-1185">Reference proteome</keyword>
<evidence type="ECO:0000256" key="1">
    <source>
        <dbReference type="ARBA" id="ARBA00004123"/>
    </source>
</evidence>
<keyword evidence="6 7" id="KW-0539">Nucleus</keyword>
<comment type="similarity">
    <text evidence="2 7">Belongs to the NSE4 family.</text>
</comment>
<comment type="function">
    <text evidence="7">Component of the SMC5-SMC6 complex, that promotes sister chromatid alignment after DNA damage and facilitates double-stranded DNA breaks (DSBs) repair via homologous recombination between sister chromatids.</text>
</comment>
<evidence type="ECO:0000259" key="9">
    <source>
        <dbReference type="Pfam" id="PF08743"/>
    </source>
</evidence>
<feature type="region of interest" description="Disordered" evidence="8">
    <location>
        <begin position="208"/>
        <end position="227"/>
    </location>
</feature>
<feature type="compositionally biased region" description="Basic residues" evidence="8">
    <location>
        <begin position="274"/>
        <end position="283"/>
    </location>
</feature>
<dbReference type="GO" id="GO:0030915">
    <property type="term" value="C:Smc5-Smc6 complex"/>
    <property type="evidence" value="ECO:0007669"/>
    <property type="project" value="UniProtKB-UniRule"/>
</dbReference>
<gene>
    <name evidence="10" type="ORF">PVAP13_6NG314100</name>
</gene>
<evidence type="ECO:0000313" key="10">
    <source>
        <dbReference type="EMBL" id="KAG2579866.1"/>
    </source>
</evidence>
<dbReference type="PANTHER" id="PTHR16140:SF15">
    <property type="entry name" value="NON-STRUCTURAL MAINTENANCE OF CHROMOSOMES ELEMENT 4"/>
    <property type="match status" value="1"/>
</dbReference>
<feature type="compositionally biased region" description="Basic and acidic residues" evidence="8">
    <location>
        <begin position="81"/>
        <end position="90"/>
    </location>
</feature>
<evidence type="ECO:0000256" key="5">
    <source>
        <dbReference type="ARBA" id="ARBA00023204"/>
    </source>
</evidence>
<comment type="subcellular location">
    <subcellularLocation>
        <location evidence="1 7">Nucleus</location>
    </subcellularLocation>
</comment>
<feature type="region of interest" description="Disordered" evidence="8">
    <location>
        <begin position="267"/>
        <end position="290"/>
    </location>
</feature>
<name>A0A8T0R3H3_PANVG</name>
<dbReference type="PANTHER" id="PTHR16140">
    <property type="entry name" value="NON-STRUCTURAL MAINTENANCE OF CHROMOSOMES ELEMENT 4"/>
    <property type="match status" value="1"/>
</dbReference>